<name>A0A7Y9XAP2_9ACTN</name>
<dbReference type="Proteomes" id="UP000584931">
    <property type="component" value="Unassembled WGS sequence"/>
</dbReference>
<dbReference type="PANTHER" id="PTHR46082">
    <property type="entry name" value="ATP/GTP-BINDING PROTEIN-RELATED"/>
    <property type="match status" value="1"/>
</dbReference>
<accession>A0A7Y9XAP2</accession>
<dbReference type="AlphaFoldDB" id="A0A7Y9XAP2"/>
<keyword evidence="1" id="KW-0472">Membrane</keyword>
<evidence type="ECO:0000313" key="3">
    <source>
        <dbReference type="Proteomes" id="UP000584931"/>
    </source>
</evidence>
<dbReference type="InterPro" id="IPR027417">
    <property type="entry name" value="P-loop_NTPase"/>
</dbReference>
<feature type="transmembrane region" description="Helical" evidence="1">
    <location>
        <begin position="38"/>
        <end position="60"/>
    </location>
</feature>
<dbReference type="SUPFAM" id="SSF52540">
    <property type="entry name" value="P-loop containing nucleoside triphosphate hydrolases"/>
    <property type="match status" value="1"/>
</dbReference>
<reference evidence="2 3" key="1">
    <citation type="submission" date="2020-07" db="EMBL/GenBank/DDBJ databases">
        <title>Sequencing the genomes of 1000 actinobacteria strains.</title>
        <authorList>
            <person name="Klenk H.-P."/>
        </authorList>
    </citation>
    <scope>NUCLEOTIDE SEQUENCE [LARGE SCALE GENOMIC DNA]</scope>
    <source>
        <strain evidence="2 3">DSM 45278</strain>
    </source>
</reference>
<keyword evidence="1" id="KW-1133">Transmembrane helix</keyword>
<organism evidence="2 3">
    <name type="scientific">Nocardiopsis sinuspersici</name>
    <dbReference type="NCBI Taxonomy" id="501010"/>
    <lineage>
        <taxon>Bacteria</taxon>
        <taxon>Bacillati</taxon>
        <taxon>Actinomycetota</taxon>
        <taxon>Actinomycetes</taxon>
        <taxon>Streptosporangiales</taxon>
        <taxon>Nocardiopsidaceae</taxon>
        <taxon>Nocardiopsis</taxon>
    </lineage>
</organism>
<dbReference type="InterPro" id="IPR011990">
    <property type="entry name" value="TPR-like_helical_dom_sf"/>
</dbReference>
<keyword evidence="1" id="KW-0812">Transmembrane</keyword>
<dbReference type="Gene3D" id="3.40.50.300">
    <property type="entry name" value="P-loop containing nucleotide triphosphate hydrolases"/>
    <property type="match status" value="1"/>
</dbReference>
<dbReference type="InterPro" id="IPR053137">
    <property type="entry name" value="NLR-like"/>
</dbReference>
<dbReference type="Gene3D" id="1.25.40.10">
    <property type="entry name" value="Tetratricopeptide repeat domain"/>
    <property type="match status" value="2"/>
</dbReference>
<dbReference type="SUPFAM" id="SSF48452">
    <property type="entry name" value="TPR-like"/>
    <property type="match status" value="2"/>
</dbReference>
<proteinExistence type="predicted"/>
<dbReference type="Pfam" id="PF13424">
    <property type="entry name" value="TPR_12"/>
    <property type="match status" value="1"/>
</dbReference>
<evidence type="ECO:0000256" key="1">
    <source>
        <dbReference type="SAM" id="Phobius"/>
    </source>
</evidence>
<dbReference type="Pfam" id="PF13374">
    <property type="entry name" value="TPR_10"/>
    <property type="match status" value="4"/>
</dbReference>
<dbReference type="PANTHER" id="PTHR46082:SF6">
    <property type="entry name" value="AAA+ ATPASE DOMAIN-CONTAINING PROTEIN-RELATED"/>
    <property type="match status" value="1"/>
</dbReference>
<dbReference type="EMBL" id="JACCHL010000001">
    <property type="protein sequence ID" value="NYH51310.1"/>
    <property type="molecule type" value="Genomic_DNA"/>
</dbReference>
<comment type="caution">
    <text evidence="2">The sequence shown here is derived from an EMBL/GenBank/DDBJ whole genome shotgun (WGS) entry which is preliminary data.</text>
</comment>
<protein>
    <submittedName>
        <fullName evidence="2">Tetratricopeptide (TPR) repeat protein</fullName>
    </submittedName>
</protein>
<sequence>MSTAKWICAITSTILVLAALGVGLWFGGGPTTRDGWEAAAWAAGIATVLALPVNVFVWAVSHTSPPSGTSSQEDKRISNTVSGEIFGGTVIQASNLDDVRVENPAYGGDHIDLGGAQGETVIGKAVYHHYPLHRVDWPIRIGAIPEQVAHYQHRAIADQLDNALSSFGTVVLHQVLSGTGGVGKTQIAAHHARALARITDPGTKVDVLVWANATSREQITFAYAQAARQLFATTPDDPAQAAELFLAWLNDPNKHHDRRWFIVWDGLADPTRAKDLWPPHDQPRGRMLVTTRRRDHSLTTQGRLLLEVDVYTPAEAHTFLSTSCTEANIPHAEEDLNALAKELGFLPLALGQAVPYMAELGMDCTTYLALVRDRKRTLVEVFPDWDSPTPLAATWDLSLTQADTFAPQGVARPLMGLIALLDRAGIPEEVLTSPPVLDYLISHRTEGTVSTTTSVVLSAHQIRVTLVGLHRWNLITRTVPPTGDGTTQPGDALLGAHQLVQRATREHTKTRPNRHSVRAVADALLQVWPDIEHDTALAERLRNNTAVLRGHHEVEGRSSERWLWEPDGHAILFRAGSSLGEAGRVSEAVAYWQEMVEAAHQHLGSDHSDTLAARSNLATWRGRSGDVTGAATAFGELLADTRRVLGPDHPRTLINRHNLARWQGEAGDPIGAAAAFAELLNDRTRILGPDDPHTLATRNDLARWRGEAGDPAGATAAYQKLLTDQLRVLGPDHPYTFTTRNDLAHMLGQAGDPAKAAATYQKLLTDQLRVLGPDHPSTLTTRNNLAGWWGRAGDAAKATAAYQEILKDQLRVLGPDHPSTLNTRSNLARCTYDSGYRDEAIVLLQVLIPDQQRVLGVNHPDTRISERVLAQWSDEATKE</sequence>
<evidence type="ECO:0000313" key="2">
    <source>
        <dbReference type="EMBL" id="NYH51310.1"/>
    </source>
</evidence>
<feature type="transmembrane region" description="Helical" evidence="1">
    <location>
        <begin position="6"/>
        <end position="26"/>
    </location>
</feature>
<dbReference type="RefSeq" id="WP_218908632.1">
    <property type="nucleotide sequence ID" value="NZ_JACCHL010000001.1"/>
</dbReference>
<gene>
    <name evidence="2" type="ORF">HNR06_000899</name>
</gene>